<dbReference type="GO" id="GO:0005262">
    <property type="term" value="F:calcium channel activity"/>
    <property type="evidence" value="ECO:0007669"/>
    <property type="project" value="TreeGrafter"/>
</dbReference>
<name>A0A1H2UDC8_9BACL</name>
<keyword evidence="9" id="KW-1185">Reference proteome</keyword>
<evidence type="ECO:0000313" key="7">
    <source>
        <dbReference type="EMBL" id="GLV14182.1"/>
    </source>
</evidence>
<dbReference type="InterPro" id="IPR044880">
    <property type="entry name" value="NCX_ion-bd_dom_sf"/>
</dbReference>
<dbReference type="Proteomes" id="UP000182589">
    <property type="component" value="Unassembled WGS sequence"/>
</dbReference>
<evidence type="ECO:0000256" key="2">
    <source>
        <dbReference type="ARBA" id="ARBA00022692"/>
    </source>
</evidence>
<sequence>MLIVQILFSLAMVLFGAELFTNAIEWVGNKFGLGQGAVGSILAAVGTALPETAVPVTAILMGGSKEAEQVGIGGILGAPFLLATLGGLVIASATLAFRFGHSLYQLHIQRRAYMRDMLCFLVAYVLSMLPALFPLTEVRRFVPIALVLLYIVFVIWTLRDKAETTDAGDLKPLYLQPGVGEPSFGLVSLQLLVSLALIVGGAHILTGGVEQIALQIGLPTFVLSALIIPLATELPETLNSVVWIRQGKDSLALGNVTGAMVFQSTLVPALGIWMTPWNLTAEARLTAVLTFSAALFTVVMYRVRRILEPWTLLIASTLYFVLPMLTLVKRFHQAHYYWIFGSVIAIIVLVACFTVQKLRQTRLR</sequence>
<evidence type="ECO:0000313" key="9">
    <source>
        <dbReference type="Proteomes" id="UP000182589"/>
    </source>
</evidence>
<dbReference type="AlphaFoldDB" id="A0A1H2UDC8"/>
<dbReference type="GO" id="GO:0005886">
    <property type="term" value="C:plasma membrane"/>
    <property type="evidence" value="ECO:0007669"/>
    <property type="project" value="TreeGrafter"/>
</dbReference>
<evidence type="ECO:0000256" key="1">
    <source>
        <dbReference type="ARBA" id="ARBA00004141"/>
    </source>
</evidence>
<feature type="transmembrane region" description="Helical" evidence="5">
    <location>
        <begin position="252"/>
        <end position="273"/>
    </location>
</feature>
<evidence type="ECO:0000256" key="4">
    <source>
        <dbReference type="ARBA" id="ARBA00023136"/>
    </source>
</evidence>
<evidence type="ECO:0000256" key="5">
    <source>
        <dbReference type="SAM" id="Phobius"/>
    </source>
</evidence>
<gene>
    <name evidence="7" type="ORF">Heshes_18660</name>
    <name evidence="8" type="ORF">SAMN04489725_107154</name>
</gene>
<dbReference type="PANTHER" id="PTHR10846:SF8">
    <property type="entry name" value="INNER MEMBRANE PROTEIN YRBG"/>
    <property type="match status" value="1"/>
</dbReference>
<keyword evidence="2 5" id="KW-0812">Transmembrane</keyword>
<dbReference type="InterPro" id="IPR004481">
    <property type="entry name" value="K/Na/Ca-exchanger"/>
</dbReference>
<evidence type="ECO:0000313" key="8">
    <source>
        <dbReference type="EMBL" id="SDW54110.1"/>
    </source>
</evidence>
<dbReference type="Proteomes" id="UP001157137">
    <property type="component" value="Unassembled WGS sequence"/>
</dbReference>
<feature type="transmembrane region" description="Helical" evidence="5">
    <location>
        <begin position="334"/>
        <end position="355"/>
    </location>
</feature>
<proteinExistence type="predicted"/>
<evidence type="ECO:0000259" key="6">
    <source>
        <dbReference type="Pfam" id="PF01699"/>
    </source>
</evidence>
<feature type="transmembrane region" description="Helical" evidence="5">
    <location>
        <begin position="212"/>
        <end position="231"/>
    </location>
</feature>
<dbReference type="GO" id="GO:0008273">
    <property type="term" value="F:calcium, potassium:sodium antiporter activity"/>
    <property type="evidence" value="ECO:0007669"/>
    <property type="project" value="TreeGrafter"/>
</dbReference>
<organism evidence="8 9">
    <name type="scientific">Alicyclobacillus hesperidum</name>
    <dbReference type="NCBI Taxonomy" id="89784"/>
    <lineage>
        <taxon>Bacteria</taxon>
        <taxon>Bacillati</taxon>
        <taxon>Bacillota</taxon>
        <taxon>Bacilli</taxon>
        <taxon>Bacillales</taxon>
        <taxon>Alicyclobacillaceae</taxon>
        <taxon>Alicyclobacillus</taxon>
    </lineage>
</organism>
<dbReference type="Gene3D" id="1.20.1420.30">
    <property type="entry name" value="NCX, central ion-binding region"/>
    <property type="match status" value="1"/>
</dbReference>
<dbReference type="PANTHER" id="PTHR10846">
    <property type="entry name" value="SODIUM/POTASSIUM/CALCIUM EXCHANGER"/>
    <property type="match status" value="1"/>
</dbReference>
<reference evidence="8" key="2">
    <citation type="submission" date="2016-10" db="EMBL/GenBank/DDBJ databases">
        <authorList>
            <person name="de Groot N.N."/>
        </authorList>
    </citation>
    <scope>NUCLEOTIDE SEQUENCE [LARGE SCALE GENOMIC DNA]</scope>
    <source>
        <strain evidence="8">DSM 12489</strain>
    </source>
</reference>
<comment type="subcellular location">
    <subcellularLocation>
        <location evidence="1">Membrane</location>
        <topology evidence="1">Multi-pass membrane protein</topology>
    </subcellularLocation>
</comment>
<dbReference type="EMBL" id="BSRA01000009">
    <property type="protein sequence ID" value="GLV14182.1"/>
    <property type="molecule type" value="Genomic_DNA"/>
</dbReference>
<protein>
    <submittedName>
        <fullName evidence="8">Cation:H+ antiporter</fullName>
    </submittedName>
    <submittedName>
        <fullName evidence="7">Membrane protein</fullName>
    </submittedName>
</protein>
<reference evidence="9" key="1">
    <citation type="submission" date="2016-10" db="EMBL/GenBank/DDBJ databases">
        <authorList>
            <person name="Varghese N."/>
        </authorList>
    </citation>
    <scope>NUCLEOTIDE SEQUENCE [LARGE SCALE GENOMIC DNA]</scope>
    <source>
        <strain evidence="9">DSM 12489</strain>
    </source>
</reference>
<feature type="transmembrane region" description="Helical" evidence="5">
    <location>
        <begin position="285"/>
        <end position="303"/>
    </location>
</feature>
<reference evidence="7" key="3">
    <citation type="submission" date="2023-02" db="EMBL/GenBank/DDBJ databases">
        <title>Proposal of a novel subspecies: Alicyclobacillus hesperidum subspecies aegle.</title>
        <authorList>
            <person name="Goto K."/>
            <person name="Fujii T."/>
            <person name="Yasui K."/>
            <person name="Mochida K."/>
            <person name="Kato-Tanaka Y."/>
            <person name="Morohoshi S."/>
            <person name="An S.Y."/>
            <person name="Kasai H."/>
            <person name="Yokota A."/>
        </authorList>
    </citation>
    <scope>NUCLEOTIDE SEQUENCE</scope>
    <source>
        <strain evidence="7">DSM 12766</strain>
    </source>
</reference>
<dbReference type="STRING" id="89784.SAMN04489725_107154"/>
<feature type="domain" description="Sodium/calcium exchanger membrane region" evidence="6">
    <location>
        <begin position="189"/>
        <end position="321"/>
    </location>
</feature>
<feature type="transmembrane region" description="Helical" evidence="5">
    <location>
        <begin position="70"/>
        <end position="97"/>
    </location>
</feature>
<evidence type="ECO:0000256" key="3">
    <source>
        <dbReference type="ARBA" id="ARBA00022989"/>
    </source>
</evidence>
<feature type="transmembrane region" description="Helical" evidence="5">
    <location>
        <begin position="310"/>
        <end position="328"/>
    </location>
</feature>
<dbReference type="InterPro" id="IPR004837">
    <property type="entry name" value="NaCa_Exmemb"/>
</dbReference>
<feature type="domain" description="Sodium/calcium exchanger membrane region" evidence="6">
    <location>
        <begin position="2"/>
        <end position="157"/>
    </location>
</feature>
<dbReference type="Pfam" id="PF01699">
    <property type="entry name" value="Na_Ca_ex"/>
    <property type="match status" value="2"/>
</dbReference>
<accession>A0A1H2UDC8</accession>
<dbReference type="RefSeq" id="WP_100218554.1">
    <property type="nucleotide sequence ID" value="NZ_BSRA01000009.1"/>
</dbReference>
<dbReference type="EMBL" id="FNOJ01000007">
    <property type="protein sequence ID" value="SDW54110.1"/>
    <property type="molecule type" value="Genomic_DNA"/>
</dbReference>
<feature type="transmembrane region" description="Helical" evidence="5">
    <location>
        <begin position="184"/>
        <end position="206"/>
    </location>
</feature>
<keyword evidence="4 5" id="KW-0472">Membrane</keyword>
<feature type="transmembrane region" description="Helical" evidence="5">
    <location>
        <begin position="141"/>
        <end position="158"/>
    </location>
</feature>
<feature type="transmembrane region" description="Helical" evidence="5">
    <location>
        <begin position="118"/>
        <end position="135"/>
    </location>
</feature>
<keyword evidence="3 5" id="KW-1133">Transmembrane helix</keyword>
<dbReference type="GO" id="GO:0006874">
    <property type="term" value="P:intracellular calcium ion homeostasis"/>
    <property type="evidence" value="ECO:0007669"/>
    <property type="project" value="TreeGrafter"/>
</dbReference>